<keyword evidence="2" id="KW-1185">Reference proteome</keyword>
<dbReference type="Proteomes" id="UP001500665">
    <property type="component" value="Unassembled WGS sequence"/>
</dbReference>
<proteinExistence type="predicted"/>
<accession>A0ABN1QYM5</accession>
<reference evidence="1 2" key="1">
    <citation type="journal article" date="2019" name="Int. J. Syst. Evol. Microbiol.">
        <title>The Global Catalogue of Microorganisms (GCM) 10K type strain sequencing project: providing services to taxonomists for standard genome sequencing and annotation.</title>
        <authorList>
            <consortium name="The Broad Institute Genomics Platform"/>
            <consortium name="The Broad Institute Genome Sequencing Center for Infectious Disease"/>
            <person name="Wu L."/>
            <person name="Ma J."/>
        </authorList>
    </citation>
    <scope>NUCLEOTIDE SEQUENCE [LARGE SCALE GENOMIC DNA]</scope>
    <source>
        <strain evidence="1 2">JCM 10696</strain>
    </source>
</reference>
<gene>
    <name evidence="1" type="ORF">GCM10009550_26630</name>
</gene>
<protein>
    <submittedName>
        <fullName evidence="1">Uncharacterized protein</fullName>
    </submittedName>
</protein>
<evidence type="ECO:0000313" key="2">
    <source>
        <dbReference type="Proteomes" id="UP001500665"/>
    </source>
</evidence>
<dbReference type="InterPro" id="IPR036410">
    <property type="entry name" value="HSP_DnaJ_Cys-rich_dom_sf"/>
</dbReference>
<dbReference type="SUPFAM" id="SSF57938">
    <property type="entry name" value="DnaJ/Hsp40 cysteine-rich domain"/>
    <property type="match status" value="1"/>
</dbReference>
<dbReference type="EMBL" id="BAAAHH010000008">
    <property type="protein sequence ID" value="GAA0949345.1"/>
    <property type="molecule type" value="Genomic_DNA"/>
</dbReference>
<evidence type="ECO:0000313" key="1">
    <source>
        <dbReference type="EMBL" id="GAA0949345.1"/>
    </source>
</evidence>
<sequence length="76" mass="7968">MWGVVVDAAEIAGHPGKAAAGREGYGVAKDDPPPCGHCAGSGRVTYQRPRQREDGSVTWVDSVENCHVCDGTGLCR</sequence>
<comment type="caution">
    <text evidence="1">The sequence shown here is derived from an EMBL/GenBank/DDBJ whole genome shotgun (WGS) entry which is preliminary data.</text>
</comment>
<name>A0ABN1QYM5_9ACTN</name>
<organism evidence="1 2">
    <name type="scientific">Actinocorallia libanotica</name>
    <dbReference type="NCBI Taxonomy" id="46162"/>
    <lineage>
        <taxon>Bacteria</taxon>
        <taxon>Bacillati</taxon>
        <taxon>Actinomycetota</taxon>
        <taxon>Actinomycetes</taxon>
        <taxon>Streptosporangiales</taxon>
        <taxon>Thermomonosporaceae</taxon>
        <taxon>Actinocorallia</taxon>
    </lineage>
</organism>